<keyword evidence="3" id="KW-1185">Reference proteome</keyword>
<dbReference type="Proteomes" id="UP000271889">
    <property type="component" value="Unassembled WGS sequence"/>
</dbReference>
<proteinExistence type="predicted"/>
<feature type="compositionally biased region" description="Basic and acidic residues" evidence="1">
    <location>
        <begin position="129"/>
        <end position="143"/>
    </location>
</feature>
<evidence type="ECO:0000256" key="1">
    <source>
        <dbReference type="SAM" id="MobiDB-lite"/>
    </source>
</evidence>
<reference evidence="2 3" key="1">
    <citation type="submission" date="2018-11" db="EMBL/GenBank/DDBJ databases">
        <authorList>
            <consortium name="Pathogen Informatics"/>
        </authorList>
    </citation>
    <scope>NUCLEOTIDE SEQUENCE [LARGE SCALE GENOMIC DNA]</scope>
</reference>
<name>A0A3P7R0P9_CYLGO</name>
<feature type="region of interest" description="Disordered" evidence="1">
    <location>
        <begin position="24"/>
        <end position="177"/>
    </location>
</feature>
<organism evidence="2 3">
    <name type="scientific">Cylicostephanus goldi</name>
    <name type="common">Nematode worm</name>
    <dbReference type="NCBI Taxonomy" id="71465"/>
    <lineage>
        <taxon>Eukaryota</taxon>
        <taxon>Metazoa</taxon>
        <taxon>Ecdysozoa</taxon>
        <taxon>Nematoda</taxon>
        <taxon>Chromadorea</taxon>
        <taxon>Rhabditida</taxon>
        <taxon>Rhabditina</taxon>
        <taxon>Rhabditomorpha</taxon>
        <taxon>Strongyloidea</taxon>
        <taxon>Strongylidae</taxon>
        <taxon>Cylicostephanus</taxon>
    </lineage>
</organism>
<accession>A0A3P7R0P9</accession>
<feature type="compositionally biased region" description="Basic and acidic residues" evidence="1">
    <location>
        <begin position="67"/>
        <end position="111"/>
    </location>
</feature>
<feature type="compositionally biased region" description="Basic residues" evidence="1">
    <location>
        <begin position="159"/>
        <end position="177"/>
    </location>
</feature>
<gene>
    <name evidence="2" type="ORF">CGOC_LOCUS12828</name>
</gene>
<evidence type="ECO:0000313" key="2">
    <source>
        <dbReference type="EMBL" id="VDN35079.1"/>
    </source>
</evidence>
<dbReference type="EMBL" id="UYRV01126047">
    <property type="protein sequence ID" value="VDN35079.1"/>
    <property type="molecule type" value="Genomic_DNA"/>
</dbReference>
<evidence type="ECO:0000313" key="3">
    <source>
        <dbReference type="Proteomes" id="UP000271889"/>
    </source>
</evidence>
<dbReference type="AlphaFoldDB" id="A0A3P7R0P9"/>
<sequence length="177" mass="19348">MGQAETKPGEVGLWINCTVYNTPSVQGVPAQKQPSAEQEESAPNKEAEQAPAQDSPPVRKAPSAEQEEARKEAGPLAELKKEPTGKAALPEEEKKEGIQKEEKPSPKEIHAQYKSSAAPTPTKVPDPVVPKDTERKEAMEKPKKAASTVVPKAPEKQVMSKKRMKSKAKFLLKNLRH</sequence>
<protein>
    <submittedName>
        <fullName evidence="2">Uncharacterized protein</fullName>
    </submittedName>
</protein>